<evidence type="ECO:0000313" key="2">
    <source>
        <dbReference type="EMBL" id="SPF37798.1"/>
    </source>
</evidence>
<accession>A0A2U3KDU3</accession>
<protein>
    <recommendedName>
        <fullName evidence="1">WYL domain-containing protein</fullName>
    </recommendedName>
</protein>
<evidence type="ECO:0000313" key="3">
    <source>
        <dbReference type="Proteomes" id="UP000238701"/>
    </source>
</evidence>
<gene>
    <name evidence="2" type="ORF">SBA1_1850001</name>
</gene>
<name>A0A2U3KDU3_9BACT</name>
<dbReference type="OrthoDB" id="9780929at2"/>
<dbReference type="EMBL" id="OMOD01000096">
    <property type="protein sequence ID" value="SPF37798.1"/>
    <property type="molecule type" value="Genomic_DNA"/>
</dbReference>
<reference evidence="3" key="1">
    <citation type="submission" date="2018-02" db="EMBL/GenBank/DDBJ databases">
        <authorList>
            <person name="Hausmann B."/>
        </authorList>
    </citation>
    <scope>NUCLEOTIDE SEQUENCE [LARGE SCALE GENOMIC DNA]</scope>
    <source>
        <strain evidence="3">Peat soil MAG SbA1</strain>
    </source>
</reference>
<dbReference type="Pfam" id="PF08843">
    <property type="entry name" value="AbiEii"/>
    <property type="match status" value="1"/>
</dbReference>
<dbReference type="Pfam" id="PF13280">
    <property type="entry name" value="WYL"/>
    <property type="match status" value="1"/>
</dbReference>
<proteinExistence type="predicted"/>
<dbReference type="AlphaFoldDB" id="A0A2U3KDU3"/>
<dbReference type="Proteomes" id="UP000238701">
    <property type="component" value="Unassembled WGS sequence"/>
</dbReference>
<dbReference type="PROSITE" id="PS52050">
    <property type="entry name" value="WYL"/>
    <property type="match status" value="1"/>
</dbReference>
<dbReference type="InterPro" id="IPR014942">
    <property type="entry name" value="AbiEii"/>
</dbReference>
<sequence>MIDRAEILRFGDEFGLEPRIVEKDYILGWVLAGIYRDPNLAGTWIFKGGTCLKKCFFETYRFSEDLDFTVTDAAQLDAAFLETRFVELSNWLYETAGIELPVDQRRFEIYENRRGGRCCEGRVGYRGPIAPRGRDLPRIKIDLTADEVVVLPAVMRPVSHVYSDAPAEGITARCYAFEEVFGEKIRALGERSRPRDLYDVINLFRNGEFHATAAVIRDIVQQKCNFKNVGFPGFEALGVFREELHAEWGNMLGHQLPALPPVDSFWDALPEFFGWLAGTRAPVVVAPYPMAAGDHVLRMPAGGFRLPGRSTSFIEVIRFAAANYLCVDLDYVDERGRRDTRTIEPYSLRRTLEGNTVLKAVRAQNRLDRTYRVDRIVGARITQQTFVPRYAVELTPIGPLAVAPAISHAAVGRRTGGQSRGPVYVYRCSVCGRQFEHESRNARLRAHKNNFGSSCHARYGQYVETRY</sequence>
<feature type="domain" description="WYL" evidence="1">
    <location>
        <begin position="314"/>
        <end position="380"/>
    </location>
</feature>
<evidence type="ECO:0000259" key="1">
    <source>
        <dbReference type="Pfam" id="PF13280"/>
    </source>
</evidence>
<dbReference type="Gene3D" id="3.10.450.620">
    <property type="entry name" value="JHP933, nucleotidyltransferase-like core domain"/>
    <property type="match status" value="1"/>
</dbReference>
<organism evidence="2 3">
    <name type="scientific">Candidatus Sulfotelmatobacter kueseliae</name>
    <dbReference type="NCBI Taxonomy" id="2042962"/>
    <lineage>
        <taxon>Bacteria</taxon>
        <taxon>Pseudomonadati</taxon>
        <taxon>Acidobacteriota</taxon>
        <taxon>Terriglobia</taxon>
        <taxon>Terriglobales</taxon>
        <taxon>Candidatus Korobacteraceae</taxon>
        <taxon>Candidatus Sulfotelmatobacter</taxon>
    </lineage>
</organism>
<dbReference type="InterPro" id="IPR026881">
    <property type="entry name" value="WYL_dom"/>
</dbReference>